<dbReference type="EMBL" id="BQMJ01000065">
    <property type="protein sequence ID" value="GJQ15175.1"/>
    <property type="molecule type" value="Genomic_DNA"/>
</dbReference>
<reference evidence="3" key="1">
    <citation type="journal article" date="2022" name="Proc. Natl. Acad. Sci. U.S.A.">
        <title>Life cycle and functional genomics of the unicellular red alga Galdieria for elucidating algal and plant evolution and industrial use.</title>
        <authorList>
            <person name="Hirooka S."/>
            <person name="Itabashi T."/>
            <person name="Ichinose T.M."/>
            <person name="Onuma R."/>
            <person name="Fujiwara T."/>
            <person name="Yamashita S."/>
            <person name="Jong L.W."/>
            <person name="Tomita R."/>
            <person name="Iwane A.H."/>
            <person name="Miyagishima S.Y."/>
        </authorList>
    </citation>
    <scope>NUCLEOTIDE SEQUENCE</scope>
    <source>
        <strain evidence="3">NBRC 102759</strain>
    </source>
</reference>
<comment type="caution">
    <text evidence="3">The sequence shown here is derived from an EMBL/GenBank/DDBJ whole genome shotgun (WGS) entry which is preliminary data.</text>
</comment>
<dbReference type="Gene3D" id="2.60.120.10">
    <property type="entry name" value="Jelly Rolls"/>
    <property type="match status" value="1"/>
</dbReference>
<keyword evidence="4" id="KW-1185">Reference proteome</keyword>
<dbReference type="InterPro" id="IPR014710">
    <property type="entry name" value="RmlC-like_jellyroll"/>
</dbReference>
<organism evidence="3 4">
    <name type="scientific">Galdieria partita</name>
    <dbReference type="NCBI Taxonomy" id="83374"/>
    <lineage>
        <taxon>Eukaryota</taxon>
        <taxon>Rhodophyta</taxon>
        <taxon>Bangiophyceae</taxon>
        <taxon>Galdieriales</taxon>
        <taxon>Galdieriaceae</taxon>
        <taxon>Galdieria</taxon>
    </lineage>
</organism>
<keyword evidence="1" id="KW-0812">Transmembrane</keyword>
<dbReference type="SUPFAM" id="SSF51182">
    <property type="entry name" value="RmlC-like cupins"/>
    <property type="match status" value="1"/>
</dbReference>
<proteinExistence type="predicted"/>
<evidence type="ECO:0000259" key="2">
    <source>
        <dbReference type="Pfam" id="PF05899"/>
    </source>
</evidence>
<protein>
    <recommendedName>
        <fullName evidence="2">(S)-ureidoglycine aminohydrolase cupin domain-containing protein</fullName>
    </recommendedName>
</protein>
<sequence>MGPRSPPFMLLNNPLVEYHPSCLNSSCKKKLSWIYLAPFQCMSCMGVTLHSRRNVLKSCNVVRWYSHQVFPMTRRVEKNLSHHLIRKAKTQFPWFMSRQNTTNQPSSSPSSSSIIKISSSEIADYCYQLESYDCSCIYDSHTIELQVLRKVNPAVANVLCVEDWDPVQEEANQSYPWTFENLEISLFVEGKFQLRLEGASDVLVLERGDMVIFPKGANGQVTVLEPCKRRSLVCTEMEWSTRFRCALDALKSIENDNQWLKSERMKQRFRNKETFPTWVGFVLADLIQFGAAFSIYYFWDNGPGTFIKNAIVVFILKKIMIPFGMLSVFFSILGHLYIGIEPYITNARLKNGIENIFYFLAPSNIIVEKIKEQMREEEKQTETWDHL</sequence>
<gene>
    <name evidence="3" type="ORF">GpartN1_g6966.t1</name>
</gene>
<feature type="domain" description="(S)-ureidoglycine aminohydrolase cupin" evidence="2">
    <location>
        <begin position="175"/>
        <end position="229"/>
    </location>
</feature>
<dbReference type="OrthoDB" id="1867259at2759"/>
<evidence type="ECO:0000256" key="1">
    <source>
        <dbReference type="SAM" id="Phobius"/>
    </source>
</evidence>
<feature type="transmembrane region" description="Helical" evidence="1">
    <location>
        <begin position="319"/>
        <end position="340"/>
    </location>
</feature>
<dbReference type="AlphaFoldDB" id="A0A9C7UU31"/>
<evidence type="ECO:0000313" key="3">
    <source>
        <dbReference type="EMBL" id="GJQ15175.1"/>
    </source>
</evidence>
<name>A0A9C7UU31_9RHOD</name>
<feature type="transmembrane region" description="Helical" evidence="1">
    <location>
        <begin position="275"/>
        <end position="299"/>
    </location>
</feature>
<dbReference type="InterPro" id="IPR011051">
    <property type="entry name" value="RmlC_Cupin_sf"/>
</dbReference>
<dbReference type="Proteomes" id="UP001061958">
    <property type="component" value="Unassembled WGS sequence"/>
</dbReference>
<keyword evidence="1" id="KW-0472">Membrane</keyword>
<keyword evidence="1" id="KW-1133">Transmembrane helix</keyword>
<evidence type="ECO:0000313" key="4">
    <source>
        <dbReference type="Proteomes" id="UP001061958"/>
    </source>
</evidence>
<accession>A0A9C7UU31</accession>
<dbReference type="Pfam" id="PF05899">
    <property type="entry name" value="Cupin_3"/>
    <property type="match status" value="1"/>
</dbReference>
<reference evidence="3" key="2">
    <citation type="submission" date="2022-01" db="EMBL/GenBank/DDBJ databases">
        <authorList>
            <person name="Hirooka S."/>
            <person name="Miyagishima S.Y."/>
        </authorList>
    </citation>
    <scope>NUCLEOTIDE SEQUENCE</scope>
    <source>
        <strain evidence="3">NBRC 102759</strain>
    </source>
</reference>
<dbReference type="InterPro" id="IPR008579">
    <property type="entry name" value="UGlyAH_Cupin_dom"/>
</dbReference>